<gene>
    <name evidence="2" type="ORF">SAMN04487961_0939</name>
</gene>
<dbReference type="EMBL" id="FOUR01000002">
    <property type="protein sequence ID" value="SFM70232.1"/>
    <property type="molecule type" value="Genomic_DNA"/>
</dbReference>
<dbReference type="GO" id="GO:0016810">
    <property type="term" value="F:hydrolase activity, acting on carbon-nitrogen (but not peptide) bonds"/>
    <property type="evidence" value="ECO:0007669"/>
    <property type="project" value="InterPro"/>
</dbReference>
<dbReference type="InterPro" id="IPR022560">
    <property type="entry name" value="DUF3473"/>
</dbReference>
<feature type="domain" description="NodB homology" evidence="1">
    <location>
        <begin position="33"/>
        <end position="307"/>
    </location>
</feature>
<proteinExistence type="predicted"/>
<dbReference type="RefSeq" id="WP_091999503.1">
    <property type="nucleotide sequence ID" value="NZ_FOUR01000002.1"/>
</dbReference>
<evidence type="ECO:0000259" key="1">
    <source>
        <dbReference type="PROSITE" id="PS51677"/>
    </source>
</evidence>
<dbReference type="Pfam" id="PF01522">
    <property type="entry name" value="Polysacc_deac_1"/>
    <property type="match status" value="1"/>
</dbReference>
<dbReference type="Gene3D" id="3.20.20.370">
    <property type="entry name" value="Glycoside hydrolase/deacetylase"/>
    <property type="match status" value="1"/>
</dbReference>
<dbReference type="CDD" id="cd10941">
    <property type="entry name" value="CE4_PuuE_HpPgdA_like_2"/>
    <property type="match status" value="1"/>
</dbReference>
<accession>A0A1I4T0G7</accession>
<sequence length="307" mass="35627">MDNDSGTKRIANALTIDVEDYFQVAALAEAVNRDDWHSMEYRVEANTHRLLELLERHNTRATFFTLGWVAEKSPGLVRDIQKAGHEIASHGYSHQLIYNQTPEVFREETRRSKRILEDITGEPVTGYRAASYSITNQSRWALDILAEEGFLWDSSIFPVHHDRYGMPGTPRWPHRLTTDNGCELAEFPLSTLKFPGYTLPIAGGGYFRLFPYWFSRWGLGSINRQGRPFVFYLHPWEVDPGQPRLDVKWFSRFRHYNNLDVCEQRLEQLLEHFSFTAMGDVLKKQQLLEMESPATTGYERMESTSPC</sequence>
<dbReference type="PANTHER" id="PTHR47561">
    <property type="entry name" value="POLYSACCHARIDE DEACETYLASE FAMILY PROTEIN (AFU_ORTHOLOGUE AFUA_6G05030)"/>
    <property type="match status" value="1"/>
</dbReference>
<reference evidence="3" key="1">
    <citation type="submission" date="2016-10" db="EMBL/GenBank/DDBJ databases">
        <authorList>
            <person name="Varghese N."/>
            <person name="Submissions S."/>
        </authorList>
    </citation>
    <scope>NUCLEOTIDE SEQUENCE [LARGE SCALE GENOMIC DNA]</scope>
    <source>
        <strain evidence="3">CGMCC 1.6775</strain>
    </source>
</reference>
<dbReference type="PANTHER" id="PTHR47561:SF1">
    <property type="entry name" value="POLYSACCHARIDE DEACETYLASE FAMILY PROTEIN (AFU_ORTHOLOGUE AFUA_6G05030)"/>
    <property type="match status" value="1"/>
</dbReference>
<dbReference type="SUPFAM" id="SSF88713">
    <property type="entry name" value="Glycoside hydrolase/deacetylase"/>
    <property type="match status" value="1"/>
</dbReference>
<dbReference type="GO" id="GO:0005975">
    <property type="term" value="P:carbohydrate metabolic process"/>
    <property type="evidence" value="ECO:0007669"/>
    <property type="project" value="InterPro"/>
</dbReference>
<dbReference type="NCBIfam" id="TIGR03006">
    <property type="entry name" value="pepcterm_polyde"/>
    <property type="match status" value="1"/>
</dbReference>
<dbReference type="PROSITE" id="PS51677">
    <property type="entry name" value="NODB"/>
    <property type="match status" value="1"/>
</dbReference>
<dbReference type="InterPro" id="IPR011330">
    <property type="entry name" value="Glyco_hydro/deAcase_b/a-brl"/>
</dbReference>
<dbReference type="InterPro" id="IPR014344">
    <property type="entry name" value="XrtA_polysacc_deacetyl"/>
</dbReference>
<dbReference type="Proteomes" id="UP000199339">
    <property type="component" value="Unassembled WGS sequence"/>
</dbReference>
<name>A0A1I4T0G7_9GAMM</name>
<keyword evidence="3" id="KW-1185">Reference proteome</keyword>
<dbReference type="InterPro" id="IPR045235">
    <property type="entry name" value="PuuE_HpPgdA-like"/>
</dbReference>
<dbReference type="OrthoDB" id="9784220at2"/>
<dbReference type="InterPro" id="IPR002509">
    <property type="entry name" value="NODB_dom"/>
</dbReference>
<protein>
    <submittedName>
        <fullName evidence="2">Polysaccharide deacetylase family protein, PEP-CTERM locus subfamily</fullName>
    </submittedName>
</protein>
<organism evidence="2 3">
    <name type="scientific">Marinobacter pelagius</name>
    <dbReference type="NCBI Taxonomy" id="379482"/>
    <lineage>
        <taxon>Bacteria</taxon>
        <taxon>Pseudomonadati</taxon>
        <taxon>Pseudomonadota</taxon>
        <taxon>Gammaproteobacteria</taxon>
        <taxon>Pseudomonadales</taxon>
        <taxon>Marinobacteraceae</taxon>
        <taxon>Marinobacter</taxon>
    </lineage>
</organism>
<dbReference type="AlphaFoldDB" id="A0A1I4T0G7"/>
<dbReference type="Pfam" id="PF11959">
    <property type="entry name" value="DUF3473"/>
    <property type="match status" value="1"/>
</dbReference>
<evidence type="ECO:0000313" key="2">
    <source>
        <dbReference type="EMBL" id="SFM70232.1"/>
    </source>
</evidence>
<evidence type="ECO:0000313" key="3">
    <source>
        <dbReference type="Proteomes" id="UP000199339"/>
    </source>
</evidence>